<feature type="compositionally biased region" description="Low complexity" evidence="1">
    <location>
        <begin position="46"/>
        <end position="57"/>
    </location>
</feature>
<feature type="region of interest" description="Disordered" evidence="1">
    <location>
        <begin position="23"/>
        <end position="82"/>
    </location>
</feature>
<feature type="chain" id="PRO_5031178056" evidence="2">
    <location>
        <begin position="21"/>
        <end position="225"/>
    </location>
</feature>
<feature type="signal peptide" evidence="2">
    <location>
        <begin position="1"/>
        <end position="20"/>
    </location>
</feature>
<organism evidence="3 4">
    <name type="scientific">Acidovorax soli</name>
    <dbReference type="NCBI Taxonomy" id="592050"/>
    <lineage>
        <taxon>Bacteria</taxon>
        <taxon>Pseudomonadati</taxon>
        <taxon>Pseudomonadota</taxon>
        <taxon>Betaproteobacteria</taxon>
        <taxon>Burkholderiales</taxon>
        <taxon>Comamonadaceae</taxon>
        <taxon>Acidovorax</taxon>
    </lineage>
</organism>
<feature type="compositionally biased region" description="Low complexity" evidence="1">
    <location>
        <begin position="212"/>
        <end position="225"/>
    </location>
</feature>
<dbReference type="Proteomes" id="UP000575083">
    <property type="component" value="Unassembled WGS sequence"/>
</dbReference>
<accession>A0A7X0UCT5</accession>
<name>A0A7X0UCT5_9BURK</name>
<feature type="compositionally biased region" description="Basic and acidic residues" evidence="1">
    <location>
        <begin position="34"/>
        <end position="45"/>
    </location>
</feature>
<feature type="compositionally biased region" description="Low complexity" evidence="1">
    <location>
        <begin position="23"/>
        <end position="33"/>
    </location>
</feature>
<feature type="region of interest" description="Disordered" evidence="1">
    <location>
        <begin position="202"/>
        <end position="225"/>
    </location>
</feature>
<protein>
    <submittedName>
        <fullName evidence="3">Uncharacterized protein</fullName>
    </submittedName>
</protein>
<evidence type="ECO:0000256" key="2">
    <source>
        <dbReference type="SAM" id="SignalP"/>
    </source>
</evidence>
<sequence>MKSLILTSALMLVAPGLALAQAAAEPAKKSAPAAKKEAAPKKETAAAKPAAKPATKSAEAKDKAPAKKTAKAEPTSSRQQLNTAANQVASGLIAADAALSPEEQAIAQKVHTGRIACELGAVVNVTADPAIPGRFHIEGKGFKYHMTPVVTSTGAVRLEDQKAGAVWLQIANKSMLMNQKLGQRLADECMSAEQTLVAEAAKKAPPQSVFDPAPAATAATATATK</sequence>
<evidence type="ECO:0000313" key="4">
    <source>
        <dbReference type="Proteomes" id="UP000575083"/>
    </source>
</evidence>
<dbReference type="EMBL" id="JACHLK010000015">
    <property type="protein sequence ID" value="MBB6562950.1"/>
    <property type="molecule type" value="Genomic_DNA"/>
</dbReference>
<reference evidence="3 4" key="1">
    <citation type="submission" date="2020-08" db="EMBL/GenBank/DDBJ databases">
        <title>Functional genomics of gut bacteria from endangered species of beetles.</title>
        <authorList>
            <person name="Carlos-Shanley C."/>
        </authorList>
    </citation>
    <scope>NUCLEOTIDE SEQUENCE [LARGE SCALE GENOMIC DNA]</scope>
    <source>
        <strain evidence="3 4">S00198</strain>
    </source>
</reference>
<gene>
    <name evidence="3" type="ORF">HNP48_005667</name>
</gene>
<keyword evidence="2" id="KW-0732">Signal</keyword>
<proteinExistence type="predicted"/>
<evidence type="ECO:0000313" key="3">
    <source>
        <dbReference type="EMBL" id="MBB6562950.1"/>
    </source>
</evidence>
<dbReference type="AlphaFoldDB" id="A0A7X0UCT5"/>
<evidence type="ECO:0000256" key="1">
    <source>
        <dbReference type="SAM" id="MobiDB-lite"/>
    </source>
</evidence>
<comment type="caution">
    <text evidence="3">The sequence shown here is derived from an EMBL/GenBank/DDBJ whole genome shotgun (WGS) entry which is preliminary data.</text>
</comment>
<dbReference type="RefSeq" id="WP_184863448.1">
    <property type="nucleotide sequence ID" value="NZ_JACHLK010000015.1"/>
</dbReference>
<keyword evidence="4" id="KW-1185">Reference proteome</keyword>